<feature type="region of interest" description="Disordered" evidence="1">
    <location>
        <begin position="1"/>
        <end position="62"/>
    </location>
</feature>
<accession>A0A8H7Y0F0</accession>
<gene>
    <name evidence="2" type="ORF">JR316_003259</name>
</gene>
<organism evidence="2">
    <name type="scientific">Psilocybe cubensis</name>
    <name type="common">Psychedelic mushroom</name>
    <name type="synonym">Stropharia cubensis</name>
    <dbReference type="NCBI Taxonomy" id="181762"/>
    <lineage>
        <taxon>Eukaryota</taxon>
        <taxon>Fungi</taxon>
        <taxon>Dikarya</taxon>
        <taxon>Basidiomycota</taxon>
        <taxon>Agaricomycotina</taxon>
        <taxon>Agaricomycetes</taxon>
        <taxon>Agaricomycetidae</taxon>
        <taxon>Agaricales</taxon>
        <taxon>Agaricineae</taxon>
        <taxon>Strophariaceae</taxon>
        <taxon>Psilocybe</taxon>
    </lineage>
</organism>
<dbReference type="AlphaFoldDB" id="A0A8H7Y0F0"/>
<evidence type="ECO:0000256" key="1">
    <source>
        <dbReference type="SAM" id="MobiDB-lite"/>
    </source>
</evidence>
<dbReference type="EMBL" id="JAFIQS010000003">
    <property type="protein sequence ID" value="KAG5171176.1"/>
    <property type="molecule type" value="Genomic_DNA"/>
</dbReference>
<reference evidence="2" key="1">
    <citation type="submission" date="2021-02" db="EMBL/GenBank/DDBJ databases">
        <title>Psilocybe cubensis genome.</title>
        <authorList>
            <person name="Mckernan K.J."/>
            <person name="Crawford S."/>
            <person name="Trippe A."/>
            <person name="Kane L.T."/>
            <person name="Mclaughlin S."/>
        </authorList>
    </citation>
    <scope>NUCLEOTIDE SEQUENCE [LARGE SCALE GENOMIC DNA]</scope>
    <source>
        <strain evidence="2">MGC-MH-2018</strain>
    </source>
</reference>
<proteinExistence type="predicted"/>
<evidence type="ECO:0000313" key="2">
    <source>
        <dbReference type="EMBL" id="KAG5171176.1"/>
    </source>
</evidence>
<feature type="compositionally biased region" description="Pro residues" evidence="1">
    <location>
        <begin position="15"/>
        <end position="24"/>
    </location>
</feature>
<sequence length="194" mass="20945">MGNSASKAARKYPTRAPPSQPTPATPYNASKAAGAESRSKPLADSHRSQAIEKDGADPQFLSNLSSLGQVRVDHHMQSVQVHPEAANITRLFESRARQQGADLAASSTSIRPTRDQMNATALSTLLDRRKSVRTKGELEQLEREFGIGHDALEKLVRFVNSPSIDKASIRPAAGKSEEEGFVATAVWMAPSLKS</sequence>
<feature type="compositionally biased region" description="Basic and acidic residues" evidence="1">
    <location>
        <begin position="37"/>
        <end position="56"/>
    </location>
</feature>
<comment type="caution">
    <text evidence="2">The sequence shown here is derived from an EMBL/GenBank/DDBJ whole genome shotgun (WGS) entry which is preliminary data.</text>
</comment>
<name>A0A8H7Y0F0_PSICU</name>
<protein>
    <submittedName>
        <fullName evidence="2">Uncharacterized protein</fullName>
    </submittedName>
</protein>